<dbReference type="EMBL" id="KQ245220">
    <property type="protein sequence ID" value="KNC73734.1"/>
    <property type="molecule type" value="Genomic_DNA"/>
</dbReference>
<accession>A0A0L0FAG5</accession>
<gene>
    <name evidence="1" type="ORF">SARC_13708</name>
</gene>
<evidence type="ECO:0000313" key="2">
    <source>
        <dbReference type="Proteomes" id="UP000054560"/>
    </source>
</evidence>
<keyword evidence="2" id="KW-1185">Reference proteome</keyword>
<protein>
    <submittedName>
        <fullName evidence="1">Uncharacterized protein</fullName>
    </submittedName>
</protein>
<sequence length="156" mass="16998">MISIDRLDAIPDRLLNIEGSVAITHNFLSLRNLRRVVNEDVRACTRDSSAKNDDKLPSSRLRHVVNEGVCGPTVNGDNASSNLRHVVNEGICGPTVNGDNASSNLRHVVNEGVCGPTVDEVGLQSMTDRVVDAFGLVEESGQVERWLADRRRDGLL</sequence>
<dbReference type="GeneID" id="25914212"/>
<organism evidence="1 2">
    <name type="scientific">Sphaeroforma arctica JP610</name>
    <dbReference type="NCBI Taxonomy" id="667725"/>
    <lineage>
        <taxon>Eukaryota</taxon>
        <taxon>Ichthyosporea</taxon>
        <taxon>Ichthyophonida</taxon>
        <taxon>Sphaeroforma</taxon>
    </lineage>
</organism>
<dbReference type="RefSeq" id="XP_014147636.1">
    <property type="nucleotide sequence ID" value="XM_014292161.1"/>
</dbReference>
<name>A0A0L0FAG5_9EUKA</name>
<reference evidence="1 2" key="1">
    <citation type="submission" date="2011-02" db="EMBL/GenBank/DDBJ databases">
        <title>The Genome Sequence of Sphaeroforma arctica JP610.</title>
        <authorList>
            <consortium name="The Broad Institute Genome Sequencing Platform"/>
            <person name="Russ C."/>
            <person name="Cuomo C."/>
            <person name="Young S.K."/>
            <person name="Zeng Q."/>
            <person name="Gargeya S."/>
            <person name="Alvarado L."/>
            <person name="Berlin A."/>
            <person name="Chapman S.B."/>
            <person name="Chen Z."/>
            <person name="Freedman E."/>
            <person name="Gellesch M."/>
            <person name="Goldberg J."/>
            <person name="Griggs A."/>
            <person name="Gujja S."/>
            <person name="Heilman E."/>
            <person name="Heiman D."/>
            <person name="Howarth C."/>
            <person name="Mehta T."/>
            <person name="Neiman D."/>
            <person name="Pearson M."/>
            <person name="Roberts A."/>
            <person name="Saif S."/>
            <person name="Shea T."/>
            <person name="Shenoy N."/>
            <person name="Sisk P."/>
            <person name="Stolte C."/>
            <person name="Sykes S."/>
            <person name="White J."/>
            <person name="Yandava C."/>
            <person name="Burger G."/>
            <person name="Gray M.W."/>
            <person name="Holland P.W.H."/>
            <person name="King N."/>
            <person name="Lang F.B.F."/>
            <person name="Roger A.J."/>
            <person name="Ruiz-Trillo I."/>
            <person name="Haas B."/>
            <person name="Nusbaum C."/>
            <person name="Birren B."/>
        </authorList>
    </citation>
    <scope>NUCLEOTIDE SEQUENCE [LARGE SCALE GENOMIC DNA]</scope>
    <source>
        <strain evidence="1 2">JP610</strain>
    </source>
</reference>
<proteinExistence type="predicted"/>
<evidence type="ECO:0000313" key="1">
    <source>
        <dbReference type="EMBL" id="KNC73734.1"/>
    </source>
</evidence>
<dbReference type="AlphaFoldDB" id="A0A0L0FAG5"/>
<dbReference type="Proteomes" id="UP000054560">
    <property type="component" value="Unassembled WGS sequence"/>
</dbReference>